<proteinExistence type="predicted"/>
<protein>
    <recommendedName>
        <fullName evidence="4">Zinc-ribbon 15 domain-containing protein</fullName>
    </recommendedName>
</protein>
<dbReference type="EMBL" id="RHPJ01000003">
    <property type="protein sequence ID" value="TGO04476.1"/>
    <property type="molecule type" value="Genomic_DNA"/>
</dbReference>
<reference evidence="2 3" key="1">
    <citation type="submission" date="2018-11" db="EMBL/GenBank/DDBJ databases">
        <title>Complete genome sequencing of the Actinobacteria Serinibacter sp. K3-2.</title>
        <authorList>
            <person name="Rakitin A.L."/>
            <person name="Beletsky A.V."/>
            <person name="Mardanov A.V."/>
            <person name="Ravin N.V."/>
            <person name="Gromova A.S."/>
            <person name="Filippova S.N."/>
            <person name="Gal'Chenko V.F."/>
        </authorList>
    </citation>
    <scope>NUCLEOTIDE SEQUENCE [LARGE SCALE GENOMIC DNA]</scope>
    <source>
        <strain evidence="2 3">K3-2</strain>
    </source>
</reference>
<evidence type="ECO:0000256" key="1">
    <source>
        <dbReference type="SAM" id="MobiDB-lite"/>
    </source>
</evidence>
<sequence length="245" mass="26436">MLIFGTYVIHRTFGEGHVMCPQCMGVTAYRVRRGRWFFHILFIPLIPMRRTPAHVECLTCRSKFALGVLGPDAARFRDDAQPPPLEQVLQPTSGAQGGPQQPHRLPAPPLAPSPPTAQRNDALALARGLTTQVLRRAEPATDEGVAAAVDLIRSRGVDDVRPEYVRHDLGNLDVAYLPDLVRSGVASGTITPSAARDLVAEATRLARRNGSLTAAQWDWIVAFGLDAGVGPTASAEIRDAVLARG</sequence>
<evidence type="ECO:0008006" key="4">
    <source>
        <dbReference type="Google" id="ProtNLM"/>
    </source>
</evidence>
<evidence type="ECO:0000313" key="2">
    <source>
        <dbReference type="EMBL" id="TGO04476.1"/>
    </source>
</evidence>
<dbReference type="OrthoDB" id="4377018at2"/>
<feature type="region of interest" description="Disordered" evidence="1">
    <location>
        <begin position="76"/>
        <end position="118"/>
    </location>
</feature>
<dbReference type="AlphaFoldDB" id="A0A4Z1DY51"/>
<keyword evidence="3" id="KW-1185">Reference proteome</keyword>
<comment type="caution">
    <text evidence="2">The sequence shown here is derived from an EMBL/GenBank/DDBJ whole genome shotgun (WGS) entry which is preliminary data.</text>
</comment>
<name>A0A4Z1DY51_9MICO</name>
<feature type="compositionally biased region" description="Pro residues" evidence="1">
    <location>
        <begin position="105"/>
        <end position="115"/>
    </location>
</feature>
<dbReference type="Proteomes" id="UP000297318">
    <property type="component" value="Unassembled WGS sequence"/>
</dbReference>
<organism evidence="2 3">
    <name type="scientific">Serinibacter arcticus</name>
    <dbReference type="NCBI Taxonomy" id="1655435"/>
    <lineage>
        <taxon>Bacteria</taxon>
        <taxon>Bacillati</taxon>
        <taxon>Actinomycetota</taxon>
        <taxon>Actinomycetes</taxon>
        <taxon>Micrococcales</taxon>
        <taxon>Beutenbergiaceae</taxon>
        <taxon>Serinibacter</taxon>
    </lineage>
</organism>
<evidence type="ECO:0000313" key="3">
    <source>
        <dbReference type="Proteomes" id="UP000297318"/>
    </source>
</evidence>
<gene>
    <name evidence="2" type="ORF">SERN_2069</name>
</gene>
<accession>A0A4Z1DY51</accession>
<dbReference type="RefSeq" id="WP_135850066.1">
    <property type="nucleotide sequence ID" value="NZ_RHPJ01000003.1"/>
</dbReference>